<keyword evidence="2" id="KW-0547">Nucleotide-binding</keyword>
<dbReference type="InterPro" id="IPR003439">
    <property type="entry name" value="ABC_transporter-like_ATP-bd"/>
</dbReference>
<name>M2RSK0_CERS8</name>
<keyword evidence="3" id="KW-0067">ATP-binding</keyword>
<dbReference type="EMBL" id="KB445791">
    <property type="protein sequence ID" value="EMD41407.1"/>
    <property type="molecule type" value="Genomic_DNA"/>
</dbReference>
<dbReference type="Proteomes" id="UP000016930">
    <property type="component" value="Unassembled WGS sequence"/>
</dbReference>
<dbReference type="SMART" id="SM00382">
    <property type="entry name" value="AAA"/>
    <property type="match status" value="2"/>
</dbReference>
<evidence type="ECO:0000256" key="2">
    <source>
        <dbReference type="ARBA" id="ARBA00022741"/>
    </source>
</evidence>
<keyword evidence="7" id="KW-1185">Reference proteome</keyword>
<reference evidence="6 7" key="1">
    <citation type="journal article" date="2012" name="Proc. Natl. Acad. Sci. U.S.A.">
        <title>Comparative genomics of Ceriporiopsis subvermispora and Phanerochaete chrysosporium provide insight into selective ligninolysis.</title>
        <authorList>
            <person name="Fernandez-Fueyo E."/>
            <person name="Ruiz-Duenas F.J."/>
            <person name="Ferreira P."/>
            <person name="Floudas D."/>
            <person name="Hibbett D.S."/>
            <person name="Canessa P."/>
            <person name="Larrondo L.F."/>
            <person name="James T.Y."/>
            <person name="Seelenfreund D."/>
            <person name="Lobos S."/>
            <person name="Polanco R."/>
            <person name="Tello M."/>
            <person name="Honda Y."/>
            <person name="Watanabe T."/>
            <person name="Watanabe T."/>
            <person name="Ryu J.S."/>
            <person name="Kubicek C.P."/>
            <person name="Schmoll M."/>
            <person name="Gaskell J."/>
            <person name="Hammel K.E."/>
            <person name="St John F.J."/>
            <person name="Vanden Wymelenberg A."/>
            <person name="Sabat G."/>
            <person name="Splinter BonDurant S."/>
            <person name="Syed K."/>
            <person name="Yadav J.S."/>
            <person name="Doddapaneni H."/>
            <person name="Subramanian V."/>
            <person name="Lavin J.L."/>
            <person name="Oguiza J.A."/>
            <person name="Perez G."/>
            <person name="Pisabarro A.G."/>
            <person name="Ramirez L."/>
            <person name="Santoyo F."/>
            <person name="Master E."/>
            <person name="Coutinho P.M."/>
            <person name="Henrissat B."/>
            <person name="Lombard V."/>
            <person name="Magnuson J.K."/>
            <person name="Kuees U."/>
            <person name="Hori C."/>
            <person name="Igarashi K."/>
            <person name="Samejima M."/>
            <person name="Held B.W."/>
            <person name="Barry K.W."/>
            <person name="LaButti K.M."/>
            <person name="Lapidus A."/>
            <person name="Lindquist E.A."/>
            <person name="Lucas S.M."/>
            <person name="Riley R."/>
            <person name="Salamov A.A."/>
            <person name="Hoffmeister D."/>
            <person name="Schwenk D."/>
            <person name="Hadar Y."/>
            <person name="Yarden O."/>
            <person name="de Vries R.P."/>
            <person name="Wiebenga A."/>
            <person name="Stenlid J."/>
            <person name="Eastwood D."/>
            <person name="Grigoriev I.V."/>
            <person name="Berka R.M."/>
            <person name="Blanchette R.A."/>
            <person name="Kersten P."/>
            <person name="Martinez A.T."/>
            <person name="Vicuna R."/>
            <person name="Cullen D."/>
        </authorList>
    </citation>
    <scope>NUCLEOTIDE SEQUENCE [LARGE SCALE GENOMIC DNA]</scope>
    <source>
        <strain evidence="6 7">B</strain>
    </source>
</reference>
<dbReference type="STRING" id="914234.M2RSK0"/>
<dbReference type="InterPro" id="IPR027417">
    <property type="entry name" value="P-loop_NTPase"/>
</dbReference>
<evidence type="ECO:0000256" key="1">
    <source>
        <dbReference type="ARBA" id="ARBA00022737"/>
    </source>
</evidence>
<dbReference type="Pfam" id="PF00005">
    <property type="entry name" value="ABC_tran"/>
    <property type="match status" value="2"/>
</dbReference>
<dbReference type="OrthoDB" id="2110130at2759"/>
<dbReference type="FunFam" id="3.40.50.300:FF:000104">
    <property type="entry name" value="ATP-binding cassette sub-family F member 3"/>
    <property type="match status" value="1"/>
</dbReference>
<organism evidence="6 7">
    <name type="scientific">Ceriporiopsis subvermispora (strain B)</name>
    <name type="common">White-rot fungus</name>
    <name type="synonym">Gelatoporia subvermispora</name>
    <dbReference type="NCBI Taxonomy" id="914234"/>
    <lineage>
        <taxon>Eukaryota</taxon>
        <taxon>Fungi</taxon>
        <taxon>Dikarya</taxon>
        <taxon>Basidiomycota</taxon>
        <taxon>Agaricomycotina</taxon>
        <taxon>Agaricomycetes</taxon>
        <taxon>Polyporales</taxon>
        <taxon>Gelatoporiaceae</taxon>
        <taxon>Gelatoporia</taxon>
    </lineage>
</organism>
<dbReference type="SUPFAM" id="SSF52540">
    <property type="entry name" value="P-loop containing nucleoside triphosphate hydrolases"/>
    <property type="match status" value="2"/>
</dbReference>
<dbReference type="InterPro" id="IPR050611">
    <property type="entry name" value="ABCF"/>
</dbReference>
<dbReference type="PROSITE" id="PS00211">
    <property type="entry name" value="ABC_TRANSPORTER_1"/>
    <property type="match status" value="2"/>
</dbReference>
<keyword evidence="4" id="KW-0175">Coiled coil</keyword>
<dbReference type="FunFam" id="3.40.50.300:FF:001135">
    <property type="entry name" value="ABC transporter F family member 3"/>
    <property type="match status" value="1"/>
</dbReference>
<dbReference type="Gene3D" id="3.40.50.300">
    <property type="entry name" value="P-loop containing nucleotide triphosphate hydrolases"/>
    <property type="match status" value="2"/>
</dbReference>
<feature type="domain" description="ABC transporter" evidence="5">
    <location>
        <begin position="197"/>
        <end position="453"/>
    </location>
</feature>
<evidence type="ECO:0000256" key="4">
    <source>
        <dbReference type="SAM" id="Coils"/>
    </source>
</evidence>
<dbReference type="PANTHER" id="PTHR19211:SF117">
    <property type="entry name" value="ATP-BINDING CASSETTE SUB-FAMILY F MEMBER 3"/>
    <property type="match status" value="1"/>
</dbReference>
<evidence type="ECO:0000259" key="5">
    <source>
        <dbReference type="PROSITE" id="PS50893"/>
    </source>
</evidence>
<dbReference type="CDD" id="cd03221">
    <property type="entry name" value="ABCF_EF-3"/>
    <property type="match status" value="2"/>
</dbReference>
<dbReference type="InterPro" id="IPR003593">
    <property type="entry name" value="AAA+_ATPase"/>
</dbReference>
<dbReference type="InterPro" id="IPR032781">
    <property type="entry name" value="ABC_tran_Xtn"/>
</dbReference>
<evidence type="ECO:0000313" key="6">
    <source>
        <dbReference type="EMBL" id="EMD41407.1"/>
    </source>
</evidence>
<evidence type="ECO:0000313" key="7">
    <source>
        <dbReference type="Proteomes" id="UP000016930"/>
    </source>
</evidence>
<dbReference type="HOGENOM" id="CLU_000604_36_6_1"/>
<dbReference type="PANTHER" id="PTHR19211">
    <property type="entry name" value="ATP-BINDING TRANSPORT PROTEIN-RELATED"/>
    <property type="match status" value="1"/>
</dbReference>
<dbReference type="GO" id="GO:0016887">
    <property type="term" value="F:ATP hydrolysis activity"/>
    <property type="evidence" value="ECO:0007669"/>
    <property type="project" value="InterPro"/>
</dbReference>
<dbReference type="PROSITE" id="PS50893">
    <property type="entry name" value="ABC_TRANSPORTER_2"/>
    <property type="match status" value="2"/>
</dbReference>
<accession>M2RSK0</accession>
<dbReference type="Pfam" id="PF12848">
    <property type="entry name" value="ABC_tran_Xtn"/>
    <property type="match status" value="1"/>
</dbReference>
<dbReference type="InterPro" id="IPR017871">
    <property type="entry name" value="ABC_transporter-like_CS"/>
</dbReference>
<keyword evidence="1" id="KW-0677">Repeat</keyword>
<proteinExistence type="predicted"/>
<evidence type="ECO:0000256" key="3">
    <source>
        <dbReference type="ARBA" id="ARBA00022840"/>
    </source>
</evidence>
<feature type="domain" description="ABC transporter" evidence="5">
    <location>
        <begin position="520"/>
        <end position="735"/>
    </location>
</feature>
<dbReference type="AlphaFoldDB" id="M2RSK0"/>
<sequence>MMVTTEDIADEIRTSLPGMEEIVVQYLAGYLLDLDDAAEDEDVLQITRKILASAVPSSSRQALSPHVDKVMEKLEKMLEEPLSKKAEKTQAGNNSGLVRLDKVMDMSKTTMSSTIAFSEGVDLESINKGKASRVDMKKLEKQETKLRAKIEKRSKRNLYEGSKLLDQHKKQQSYEEMFLKINPLDAASAAKNKSKDIHLPSIDVSFASNRILSGASLTLAHGRRYGLIGRNGVGKSTLLRHIAMREVPIPAHITILFVEQEIVGDDTLAIESVLKADVWRDTLLREEATLNAQLAELEGEGDDKRFEDARDEAQTRLTEVHARLAEMEAESGPARAAALLAGLGFSEADQQRPTKSFSGGWRMRLALARALFVKPALLLLDEPSNHIDLNALAWLEDYLQTWPGTLLVVSHDRAFLDAVATDIVHMHSARLDYYKGNFTQFYSTKSERDRNLRKEYETQMEYRKHLQAFIDRWRYNANRAAQAQSKIKILEKLPELTPPEVEETETFKFPETEKISPPLLQLNEASFGYTPDNILLTGINFDVGLDSRIAIVGPNGAGKSTLIKLLTGELKPFSGHVTQNGRLRIGYFAQHHVDNLTPSMTPVQFLQSKFPGRTEQEYRSHLGNFQISGMTGLQQIATLSGGQKSRVAFAVLSLQRPHVLLLDEPTNHLDIEGLDALMAALNGWNGGVIIISHDERFITTVAKELWVCADRQVTRFKGDVQAYKSLIVSNIKARP</sequence>
<dbReference type="GO" id="GO:0005524">
    <property type="term" value="F:ATP binding"/>
    <property type="evidence" value="ECO:0007669"/>
    <property type="project" value="UniProtKB-KW"/>
</dbReference>
<protein>
    <recommendedName>
        <fullName evidence="5">ABC transporter domain-containing protein</fullName>
    </recommendedName>
</protein>
<gene>
    <name evidence="6" type="ORF">CERSUDRAFT_109995</name>
</gene>
<feature type="coiled-coil region" evidence="4">
    <location>
        <begin position="280"/>
        <end position="330"/>
    </location>
</feature>